<proteinExistence type="inferred from homology"/>
<feature type="domain" description="Bms1-type G" evidence="8">
    <location>
        <begin position="245"/>
        <end position="403"/>
    </location>
</feature>
<dbReference type="Pfam" id="PF08142">
    <property type="entry name" value="AARP2CN"/>
    <property type="match status" value="1"/>
</dbReference>
<dbReference type="GO" id="GO:0030688">
    <property type="term" value="C:preribosome, small subunit precursor"/>
    <property type="evidence" value="ECO:0007669"/>
    <property type="project" value="TreeGrafter"/>
</dbReference>
<dbReference type="STRING" id="50429.A0A2B4SSA4"/>
<dbReference type="PROSITE" id="PS51714">
    <property type="entry name" value="G_BMS1"/>
    <property type="match status" value="1"/>
</dbReference>
<dbReference type="SMART" id="SM01362">
    <property type="entry name" value="DUF663"/>
    <property type="match status" value="1"/>
</dbReference>
<feature type="region of interest" description="Disordered" evidence="7">
    <location>
        <begin position="105"/>
        <end position="127"/>
    </location>
</feature>
<gene>
    <name evidence="9" type="primary">Tsr1</name>
    <name evidence="9" type="ORF">AWC38_SpisGene3885</name>
</gene>
<comment type="caution">
    <text evidence="9">The sequence shown here is derived from an EMBL/GenBank/DDBJ whole genome shotgun (WGS) entry which is preliminary data.</text>
</comment>
<name>A0A2B4SSA4_STYPI</name>
<evidence type="ECO:0000256" key="2">
    <source>
        <dbReference type="ARBA" id="ARBA00022517"/>
    </source>
</evidence>
<dbReference type="AlphaFoldDB" id="A0A2B4SSA4"/>
<dbReference type="Pfam" id="PF04950">
    <property type="entry name" value="RIBIOP_C"/>
    <property type="match status" value="2"/>
</dbReference>
<protein>
    <recommendedName>
        <fullName evidence="6">Pre-rRNA-processing protein TSR1 homolog</fullName>
    </recommendedName>
</protein>
<feature type="region of interest" description="Disordered" evidence="7">
    <location>
        <begin position="517"/>
        <end position="624"/>
    </location>
</feature>
<dbReference type="Pfam" id="PF22298">
    <property type="entry name" value="Tsr1_G-like"/>
    <property type="match status" value="1"/>
</dbReference>
<evidence type="ECO:0000256" key="4">
    <source>
        <dbReference type="ARBA" id="ARBA00037087"/>
    </source>
</evidence>
<keyword evidence="2" id="KW-0690">Ribosome biogenesis</keyword>
<dbReference type="InterPro" id="IPR012948">
    <property type="entry name" value="AARP2CN"/>
</dbReference>
<dbReference type="InterPro" id="IPR007034">
    <property type="entry name" value="BMS1_TSR1_C"/>
</dbReference>
<feature type="region of interest" description="Disordered" evidence="7">
    <location>
        <begin position="152"/>
        <end position="172"/>
    </location>
</feature>
<accession>A0A2B4SSA4</accession>
<comment type="subcellular location">
    <subcellularLocation>
        <location evidence="1">Nucleus</location>
        <location evidence="1">Nucleolus</location>
    </subcellularLocation>
</comment>
<dbReference type="GO" id="GO:0000462">
    <property type="term" value="P:maturation of SSU-rRNA from tricistronic rRNA transcript (SSU-rRNA, 5.8S rRNA, LSU-rRNA)"/>
    <property type="evidence" value="ECO:0007669"/>
    <property type="project" value="TreeGrafter"/>
</dbReference>
<feature type="compositionally biased region" description="Acidic residues" evidence="7">
    <location>
        <begin position="569"/>
        <end position="594"/>
    </location>
</feature>
<feature type="region of interest" description="Disordered" evidence="7">
    <location>
        <begin position="470"/>
        <end position="497"/>
    </location>
</feature>
<dbReference type="GO" id="GO:0005525">
    <property type="term" value="F:GTP binding"/>
    <property type="evidence" value="ECO:0007669"/>
    <property type="project" value="TreeGrafter"/>
</dbReference>
<evidence type="ECO:0000256" key="1">
    <source>
        <dbReference type="ARBA" id="ARBA00004604"/>
    </source>
</evidence>
<dbReference type="EMBL" id="LSMT01000037">
    <property type="protein sequence ID" value="PFX31347.1"/>
    <property type="molecule type" value="Genomic_DNA"/>
</dbReference>
<dbReference type="GO" id="GO:0003924">
    <property type="term" value="F:GTPase activity"/>
    <property type="evidence" value="ECO:0007669"/>
    <property type="project" value="TreeGrafter"/>
</dbReference>
<dbReference type="GO" id="GO:0005730">
    <property type="term" value="C:nucleolus"/>
    <property type="evidence" value="ECO:0007669"/>
    <property type="project" value="UniProtKB-SubCell"/>
</dbReference>
<comment type="similarity">
    <text evidence="5">Belongs to the TRAFAC class translation factor GTPase superfamily. Bms1-like GTPase family. TSR1 subfamily.</text>
</comment>
<feature type="compositionally biased region" description="Low complexity" evidence="7">
    <location>
        <begin position="105"/>
        <end position="120"/>
    </location>
</feature>
<dbReference type="OrthoDB" id="119302at2759"/>
<dbReference type="PANTHER" id="PTHR12858">
    <property type="entry name" value="RIBOSOME BIOGENESIS PROTEIN"/>
    <property type="match status" value="1"/>
</dbReference>
<evidence type="ECO:0000313" key="9">
    <source>
        <dbReference type="EMBL" id="PFX31347.1"/>
    </source>
</evidence>
<keyword evidence="3" id="KW-0539">Nucleus</keyword>
<dbReference type="Proteomes" id="UP000225706">
    <property type="component" value="Unassembled WGS sequence"/>
</dbReference>
<organism evidence="9 10">
    <name type="scientific">Stylophora pistillata</name>
    <name type="common">Smooth cauliflower coral</name>
    <dbReference type="NCBI Taxonomy" id="50429"/>
    <lineage>
        <taxon>Eukaryota</taxon>
        <taxon>Metazoa</taxon>
        <taxon>Cnidaria</taxon>
        <taxon>Anthozoa</taxon>
        <taxon>Hexacorallia</taxon>
        <taxon>Scleractinia</taxon>
        <taxon>Astrocoeniina</taxon>
        <taxon>Pocilloporidae</taxon>
        <taxon>Stylophora</taxon>
    </lineage>
</organism>
<evidence type="ECO:0000256" key="3">
    <source>
        <dbReference type="ARBA" id="ARBA00023242"/>
    </source>
</evidence>
<dbReference type="PANTHER" id="PTHR12858:SF1">
    <property type="entry name" value="PRE-RRNA-PROCESSING PROTEIN TSR1 HOMOLOG"/>
    <property type="match status" value="1"/>
</dbReference>
<reference evidence="10" key="1">
    <citation type="journal article" date="2017" name="bioRxiv">
        <title>Comparative analysis of the genomes of Stylophora pistillata and Acropora digitifera provides evidence for extensive differences between species of corals.</title>
        <authorList>
            <person name="Voolstra C.R."/>
            <person name="Li Y."/>
            <person name="Liew Y.J."/>
            <person name="Baumgarten S."/>
            <person name="Zoccola D."/>
            <person name="Flot J.-F."/>
            <person name="Tambutte S."/>
            <person name="Allemand D."/>
            <person name="Aranda M."/>
        </authorList>
    </citation>
    <scope>NUCLEOTIDE SEQUENCE [LARGE SCALE GENOMIC DNA]</scope>
</reference>
<keyword evidence="10" id="KW-1185">Reference proteome</keyword>
<dbReference type="GO" id="GO:0034511">
    <property type="term" value="F:U3 snoRNA binding"/>
    <property type="evidence" value="ECO:0007669"/>
    <property type="project" value="TreeGrafter"/>
</dbReference>
<evidence type="ECO:0000259" key="8">
    <source>
        <dbReference type="PROSITE" id="PS51714"/>
    </source>
</evidence>
<dbReference type="InterPro" id="IPR030387">
    <property type="entry name" value="G_Bms1/Tsr1_dom"/>
</dbReference>
<comment type="function">
    <text evidence="4">Required during maturation of the 40S ribosomal subunit in the nucleolus.</text>
</comment>
<dbReference type="SMART" id="SM00785">
    <property type="entry name" value="AARP2CN"/>
    <property type="match status" value="1"/>
</dbReference>
<evidence type="ECO:0000313" key="10">
    <source>
        <dbReference type="Proteomes" id="UP000225706"/>
    </source>
</evidence>
<dbReference type="GO" id="GO:0000479">
    <property type="term" value="P:endonucleolytic cleavage of tricistronic rRNA transcript (SSU-rRNA, 5.8S rRNA, LSU-rRNA)"/>
    <property type="evidence" value="ECO:0007669"/>
    <property type="project" value="TreeGrafter"/>
</dbReference>
<sequence length="890" mass="100781">MRGMRGGGRGGNGSDVGVETQALQAYPCVPSGSAQTQEYIQASSSSTHTYTPLDRDKQKVHEYVNQIKIPDYANMYMPLIDAPCIPNTSADNSKAFTSLAKSAESMQMSSSSSHTSTPLGRSKETEQDYVNQIKTPDYTNMPLTDAPRVPNIPAGNFQGYTSPSKSKEDDGDDEYVIPLERLSRALERSGPSHLSLGRVGIKVISKKVRQAVGKANRRHQAKQIREKRREEVLEQKRKTGKQGSPPHLIAIVPLSSSCNVDQAVKLLTECDDDGFLYSTRNTATLVSQQLKQRFSFLPLMYGDLYAALDAAKVADSLLFLLSATDSLDSFGEKCLSCIFAQGLPTSFLGVQGLDEVPSKKRNDQKKHIQKIIEKRFPRDKIHNLDSSQDALVALRLISNQHQRVIHFRDIRPHLLAESTAFELNSEVTDVPRGTLKVCGFVRGKNLSVNRLVHLPGYGDFQMSQIDAPPDPFPWQKRKKSSVTKGESMAVDTEEGTTSMDEDIKLIARADAAFQESLQSEVEPDPMEGEQTWPTDEELREAEEAHQEKKVAKRVPKGTSDYQATWITYSDDEEAPDGDENDEDDDEFEEEMEGSDSDHSMHNEDEEYETVSVAATETEDSKYDEDIDVDEERDQLEKIRAERENEMFPDEMDTPVDQPARVRFQRYRGLKSFRTSPWDPKENLPSDYARIFQFENFKRTKKRVLEEDEVDGAQMSVVHFVLKRHPTFSEPVKSKLERFMPQEGAFVATLYAPIMFPPAPVLVFTQDKHTSTGSLYKVDPDRILAKKIVLSGHPFKINKRSVVLRYMFFSREDIHWFKPVELFTKYGRRGHIREPLGTHGHMKCVFDGMIKAQDTVCMNLYKRVFPKWTYEPAILPPPVETPQDKEDTMDT</sequence>
<evidence type="ECO:0000256" key="6">
    <source>
        <dbReference type="ARBA" id="ARBA00040070"/>
    </source>
</evidence>
<dbReference type="InterPro" id="IPR039761">
    <property type="entry name" value="Bms1/Tsr1"/>
</dbReference>
<evidence type="ECO:0000256" key="7">
    <source>
        <dbReference type="SAM" id="MobiDB-lite"/>
    </source>
</evidence>
<evidence type="ECO:0000256" key="5">
    <source>
        <dbReference type="ARBA" id="ARBA00038288"/>
    </source>
</evidence>